<keyword evidence="3" id="KW-1185">Reference proteome</keyword>
<name>A0A2T1HVT6_9HYPH</name>
<evidence type="ECO:0000313" key="2">
    <source>
        <dbReference type="EMBL" id="PSC05776.1"/>
    </source>
</evidence>
<dbReference type="EMBL" id="PVZS01000006">
    <property type="protein sequence ID" value="PSC05776.1"/>
    <property type="molecule type" value="Genomic_DNA"/>
</dbReference>
<dbReference type="SUPFAM" id="SSF53474">
    <property type="entry name" value="alpha/beta-Hydrolases"/>
    <property type="match status" value="1"/>
</dbReference>
<sequence length="234" mass="25181">MTVPLVFAPGLNCTAELFSRQAERFESERKVLFADTVSDATVAAMAGRLLASAPPQFALAGLSMGGYLALEVMRLAPRRVAALALLNTNARPDTDEGTQRRLRLMAMAEAGRFEAVHSAMWPTLVHPERRGDADLESVVRRMAMAVGPEAFARQQRACIGRMDSRPFLGAISAPTLVLTSEQDLLMPLETSQEMKDAIPGAELVIVPEAGHLSSLEQPELVSEALAAWLGRSGA</sequence>
<dbReference type="InterPro" id="IPR050471">
    <property type="entry name" value="AB_hydrolase"/>
</dbReference>
<reference evidence="3" key="1">
    <citation type="submission" date="2018-03" db="EMBL/GenBank/DDBJ databases">
        <authorList>
            <person name="Sun L."/>
            <person name="Liu H."/>
            <person name="Chen W."/>
            <person name="Huang K."/>
            <person name="Liu W."/>
            <person name="Gao X."/>
        </authorList>
    </citation>
    <scope>NUCLEOTIDE SEQUENCE [LARGE SCALE GENOMIC DNA]</scope>
    <source>
        <strain evidence="3">SH9</strain>
    </source>
</reference>
<accession>A0A2T1HVT6</accession>
<dbReference type="InterPro" id="IPR029058">
    <property type="entry name" value="AB_hydrolase_fold"/>
</dbReference>
<dbReference type="InterPro" id="IPR000073">
    <property type="entry name" value="AB_hydrolase_1"/>
</dbReference>
<protein>
    <submittedName>
        <fullName evidence="2">Alpha/beta hydrolase</fullName>
    </submittedName>
</protein>
<dbReference type="RefSeq" id="WP_106336019.1">
    <property type="nucleotide sequence ID" value="NZ_PVZS01000006.1"/>
</dbReference>
<dbReference type="OrthoDB" id="5491135at2"/>
<keyword evidence="2" id="KW-0378">Hydrolase</keyword>
<proteinExistence type="predicted"/>
<dbReference type="GO" id="GO:0016787">
    <property type="term" value="F:hydrolase activity"/>
    <property type="evidence" value="ECO:0007669"/>
    <property type="project" value="UniProtKB-KW"/>
</dbReference>
<evidence type="ECO:0000259" key="1">
    <source>
        <dbReference type="Pfam" id="PF12697"/>
    </source>
</evidence>
<dbReference type="Gene3D" id="3.40.50.1820">
    <property type="entry name" value="alpha/beta hydrolase"/>
    <property type="match status" value="1"/>
</dbReference>
<dbReference type="PANTHER" id="PTHR43433:SF4">
    <property type="entry name" value="NON-HEME CHLOROPEROXIDASE-RELATED"/>
    <property type="match status" value="1"/>
</dbReference>
<feature type="domain" description="AB hydrolase-1" evidence="1">
    <location>
        <begin position="35"/>
        <end position="224"/>
    </location>
</feature>
<dbReference type="PANTHER" id="PTHR43433">
    <property type="entry name" value="HYDROLASE, ALPHA/BETA FOLD FAMILY PROTEIN"/>
    <property type="match status" value="1"/>
</dbReference>
<evidence type="ECO:0000313" key="3">
    <source>
        <dbReference type="Proteomes" id="UP000239772"/>
    </source>
</evidence>
<dbReference type="PRINTS" id="PR00111">
    <property type="entry name" value="ABHYDROLASE"/>
</dbReference>
<dbReference type="Pfam" id="PF12697">
    <property type="entry name" value="Abhydrolase_6"/>
    <property type="match status" value="1"/>
</dbReference>
<dbReference type="AlphaFoldDB" id="A0A2T1HVT6"/>
<dbReference type="Proteomes" id="UP000239772">
    <property type="component" value="Unassembled WGS sequence"/>
</dbReference>
<gene>
    <name evidence="2" type="ORF">SLNSH_07295</name>
</gene>
<comment type="caution">
    <text evidence="2">The sequence shown here is derived from an EMBL/GenBank/DDBJ whole genome shotgun (WGS) entry which is preliminary data.</text>
</comment>
<organism evidence="2 3">
    <name type="scientific">Alsobacter soli</name>
    <dbReference type="NCBI Taxonomy" id="2109933"/>
    <lineage>
        <taxon>Bacteria</taxon>
        <taxon>Pseudomonadati</taxon>
        <taxon>Pseudomonadota</taxon>
        <taxon>Alphaproteobacteria</taxon>
        <taxon>Hyphomicrobiales</taxon>
        <taxon>Alsobacteraceae</taxon>
        <taxon>Alsobacter</taxon>
    </lineage>
</organism>